<dbReference type="EMBL" id="JAVRHX010000002">
    <property type="protein sequence ID" value="MDT0595020.1"/>
    <property type="molecule type" value="Genomic_DNA"/>
</dbReference>
<dbReference type="Pfam" id="PF08239">
    <property type="entry name" value="SH3_3"/>
    <property type="match status" value="1"/>
</dbReference>
<sequence>MQFSLRLYTLVFVVLALSHVFASPLAHADEVDLRVTAPFINVHSGPASEFPIFHVLSEGEVFTVKKERTGWYKVETKKGIEGWIRAQDLAQTQLVDGTEIQVNNGSFEDYLERTWEISAQGGVIDKTTAISVSGTWVWTKNLAVEATFSQALGNFADNKVWSVRMRQTFFPDWRVSPYLALGTGEIRTKPRSNLVQSGDEVRKSSHYEVGIGAQYYFASQVVVRAEYRGLLALTDRDEQERLDQWMLGVSVFF</sequence>
<dbReference type="Gene3D" id="2.40.160.20">
    <property type="match status" value="1"/>
</dbReference>
<dbReference type="SMART" id="SM00287">
    <property type="entry name" value="SH3b"/>
    <property type="match status" value="1"/>
</dbReference>
<keyword evidence="5" id="KW-1185">Reference proteome</keyword>
<evidence type="ECO:0000313" key="4">
    <source>
        <dbReference type="EMBL" id="MDT0595020.1"/>
    </source>
</evidence>
<dbReference type="InterPro" id="IPR027385">
    <property type="entry name" value="Beta-barrel_OMP"/>
</dbReference>
<evidence type="ECO:0000256" key="2">
    <source>
        <dbReference type="SAM" id="SignalP"/>
    </source>
</evidence>
<evidence type="ECO:0000313" key="5">
    <source>
        <dbReference type="Proteomes" id="UP001253545"/>
    </source>
</evidence>
<feature type="chain" id="PRO_5046550604" evidence="2">
    <location>
        <begin position="29"/>
        <end position="253"/>
    </location>
</feature>
<reference evidence="4 5" key="1">
    <citation type="submission" date="2023-09" db="EMBL/GenBank/DDBJ databases">
        <authorList>
            <person name="Rey-Velasco X."/>
        </authorList>
    </citation>
    <scope>NUCLEOTIDE SEQUENCE [LARGE SCALE GENOMIC DNA]</scope>
    <source>
        <strain evidence="4 5">P117</strain>
    </source>
</reference>
<gene>
    <name evidence="4" type="ORF">RM552_09220</name>
</gene>
<dbReference type="InterPro" id="IPR003646">
    <property type="entry name" value="SH3-like_bac-type"/>
</dbReference>
<dbReference type="Gene3D" id="2.30.30.40">
    <property type="entry name" value="SH3 Domains"/>
    <property type="match status" value="1"/>
</dbReference>
<dbReference type="InterPro" id="IPR011250">
    <property type="entry name" value="OMP/PagP_B-barrel"/>
</dbReference>
<dbReference type="SUPFAM" id="SSF56925">
    <property type="entry name" value="OMPA-like"/>
    <property type="match status" value="1"/>
</dbReference>
<comment type="caution">
    <text evidence="4">The sequence shown here is derived from an EMBL/GenBank/DDBJ whole genome shotgun (WGS) entry which is preliminary data.</text>
</comment>
<proteinExistence type="predicted"/>
<feature type="signal peptide" evidence="2">
    <location>
        <begin position="1"/>
        <end position="28"/>
    </location>
</feature>
<feature type="domain" description="SH3b" evidence="3">
    <location>
        <begin position="30"/>
        <end position="93"/>
    </location>
</feature>
<organism evidence="4 5">
    <name type="scientific">Glaciecola petra</name>
    <dbReference type="NCBI Taxonomy" id="3075602"/>
    <lineage>
        <taxon>Bacteria</taxon>
        <taxon>Pseudomonadati</taxon>
        <taxon>Pseudomonadota</taxon>
        <taxon>Gammaproteobacteria</taxon>
        <taxon>Alteromonadales</taxon>
        <taxon>Alteromonadaceae</taxon>
        <taxon>Glaciecola</taxon>
    </lineage>
</organism>
<evidence type="ECO:0000259" key="3">
    <source>
        <dbReference type="PROSITE" id="PS51781"/>
    </source>
</evidence>
<keyword evidence="1 2" id="KW-0732">Signal</keyword>
<dbReference type="Proteomes" id="UP001253545">
    <property type="component" value="Unassembled WGS sequence"/>
</dbReference>
<accession>A0ABU2ZQV4</accession>
<name>A0ABU2ZQV4_9ALTE</name>
<dbReference type="RefSeq" id="WP_311368537.1">
    <property type="nucleotide sequence ID" value="NZ_JAVRHX010000002.1"/>
</dbReference>
<protein>
    <submittedName>
        <fullName evidence="4">SH3 domain-containing protein</fullName>
    </submittedName>
</protein>
<evidence type="ECO:0000256" key="1">
    <source>
        <dbReference type="ARBA" id="ARBA00022729"/>
    </source>
</evidence>
<dbReference type="PROSITE" id="PS51781">
    <property type="entry name" value="SH3B"/>
    <property type="match status" value="1"/>
</dbReference>
<dbReference type="Pfam" id="PF13505">
    <property type="entry name" value="OMP_b-brl"/>
    <property type="match status" value="1"/>
</dbReference>